<evidence type="ECO:0000313" key="5">
    <source>
        <dbReference type="EMBL" id="SAI71442.1"/>
    </source>
</evidence>
<comment type="cofactor">
    <cofactor evidence="1">
        <name>pyridoxal 5'-phosphate</name>
        <dbReference type="ChEBI" id="CHEBI:597326"/>
    </cofactor>
</comment>
<keyword evidence="3 5" id="KW-0808">Transferase</keyword>
<dbReference type="CDD" id="cd00609">
    <property type="entry name" value="AAT_like"/>
    <property type="match status" value="1"/>
</dbReference>
<dbReference type="PANTHER" id="PTHR42832">
    <property type="entry name" value="AMINO ACID AMINOTRANSFERASE"/>
    <property type="match status" value="1"/>
</dbReference>
<evidence type="ECO:0000256" key="3">
    <source>
        <dbReference type="ARBA" id="ARBA00022679"/>
    </source>
</evidence>
<dbReference type="Pfam" id="PF00155">
    <property type="entry name" value="Aminotran_1_2"/>
    <property type="match status" value="1"/>
</dbReference>
<dbReference type="GeneID" id="56589970"/>
<dbReference type="EC" id="2.6.1.17" evidence="5"/>
<accession>A0A157SM01</accession>
<dbReference type="PATRIC" id="fig|123899.6.peg.2765"/>
<dbReference type="KEGG" id="btrm:SAMEA390648702776"/>
<dbReference type="SUPFAM" id="SSF53383">
    <property type="entry name" value="PLP-dependent transferases"/>
    <property type="match status" value="1"/>
</dbReference>
<dbReference type="Gene3D" id="3.90.1150.10">
    <property type="entry name" value="Aspartate Aminotransferase, domain 1"/>
    <property type="match status" value="1"/>
</dbReference>
<reference evidence="5 6" key="1">
    <citation type="submission" date="2016-04" db="EMBL/GenBank/DDBJ databases">
        <authorList>
            <consortium name="Pathogen Informatics"/>
        </authorList>
    </citation>
    <scope>NUCLEOTIDE SEQUENCE [LARGE SCALE GENOMIC DNA]</scope>
    <source>
        <strain evidence="5 6">H044680328</strain>
    </source>
</reference>
<evidence type="ECO:0000256" key="1">
    <source>
        <dbReference type="ARBA" id="ARBA00001933"/>
    </source>
</evidence>
<dbReference type="GO" id="GO:0009089">
    <property type="term" value="P:lysine biosynthetic process via diaminopimelate"/>
    <property type="evidence" value="ECO:0007669"/>
    <property type="project" value="InterPro"/>
</dbReference>
<dbReference type="OrthoDB" id="9813612at2"/>
<dbReference type="EMBL" id="LT546645">
    <property type="protein sequence ID" value="SAI71442.1"/>
    <property type="molecule type" value="Genomic_DNA"/>
</dbReference>
<dbReference type="InterPro" id="IPR015421">
    <property type="entry name" value="PyrdxlP-dep_Trfase_major"/>
</dbReference>
<organism evidence="5 6">
    <name type="scientific">Bordetella trematum</name>
    <dbReference type="NCBI Taxonomy" id="123899"/>
    <lineage>
        <taxon>Bacteria</taxon>
        <taxon>Pseudomonadati</taxon>
        <taxon>Pseudomonadota</taxon>
        <taxon>Betaproteobacteria</taxon>
        <taxon>Burkholderiales</taxon>
        <taxon>Alcaligenaceae</taxon>
        <taxon>Bordetella</taxon>
    </lineage>
</organism>
<sequence length="396" mass="42748">MNPRLGALHPDPFEQLRALLADAGAPPPGLAPIDLSCGEPARATPAAIARVLAAQLEGFSAPASVRGTLALREAIAQWLSGRYSIPAPDPERQILPVQGSREALFSFTQRIVDATARGMVLCPNPAPRIYEGAALLAGATPYYLNADPARDFGSDWDSVPEAVWQRTQLVFVCSPGNPAGNVTSEAQWQALFALSDRHGFVIAADECYSEIYFDDPPVGAMQAARRQGRDDYANLLVFASLSKRSGMPGMRSGFVAGDARLIERFLQYRTHQGSAMSPAIDAASVAAWTDEAHVVENRREYRASFDAVLPILQHVMNVRRPQAGFYLWAPTPGPDTSFAQSLYRGTGVTVLPGSFLGRQAHGVNPGEGRMRLTLAAPLVQCVEAAERIARHARTYV</sequence>
<dbReference type="GO" id="GO:0010285">
    <property type="term" value="F:L,L-diaminopimelate aminotransferase activity"/>
    <property type="evidence" value="ECO:0007669"/>
    <property type="project" value="UniProtKB-EC"/>
</dbReference>
<dbReference type="EC" id="2.6.1.83" evidence="5"/>
<dbReference type="InterPro" id="IPR015424">
    <property type="entry name" value="PyrdxlP-dep_Trfase"/>
</dbReference>
<dbReference type="Proteomes" id="UP000076825">
    <property type="component" value="Chromosome 1"/>
</dbReference>
<dbReference type="AlphaFoldDB" id="A0A157SM01"/>
<dbReference type="Gene3D" id="3.40.640.10">
    <property type="entry name" value="Type I PLP-dependent aspartate aminotransferase-like (Major domain)"/>
    <property type="match status" value="1"/>
</dbReference>
<evidence type="ECO:0000256" key="2">
    <source>
        <dbReference type="ARBA" id="ARBA00022576"/>
    </source>
</evidence>
<dbReference type="GO" id="GO:0009016">
    <property type="term" value="F:succinyldiaminopimelate transaminase activity"/>
    <property type="evidence" value="ECO:0007669"/>
    <property type="project" value="UniProtKB-EC"/>
</dbReference>
<evidence type="ECO:0000313" key="6">
    <source>
        <dbReference type="Proteomes" id="UP000076825"/>
    </source>
</evidence>
<dbReference type="RefSeq" id="WP_063492090.1">
    <property type="nucleotide sequence ID" value="NZ_CP016340.1"/>
</dbReference>
<keyword evidence="2 5" id="KW-0032">Aminotransferase</keyword>
<dbReference type="PANTHER" id="PTHR42832:SF3">
    <property type="entry name" value="L-GLUTAMINE--4-(METHYLSULFANYL)-2-OXOBUTANOATE AMINOTRANSFERASE"/>
    <property type="match status" value="1"/>
</dbReference>
<dbReference type="InterPro" id="IPR015422">
    <property type="entry name" value="PyrdxlP-dep_Trfase_small"/>
</dbReference>
<protein>
    <submittedName>
        <fullName evidence="5">Succinyldiaminopimelate transaminase</fullName>
        <ecNumber evidence="5">2.6.1.17</ecNumber>
        <ecNumber evidence="5">2.6.1.83</ecNumber>
    </submittedName>
</protein>
<dbReference type="InterPro" id="IPR050881">
    <property type="entry name" value="LL-DAP_aminotransferase"/>
</dbReference>
<name>A0A157SM01_9BORD</name>
<dbReference type="InterPro" id="IPR019878">
    <property type="entry name" value="DapC_beta/gammaproteobac"/>
</dbReference>
<dbReference type="STRING" id="123899.SAMEA3906487_02776"/>
<keyword evidence="6" id="KW-1185">Reference proteome</keyword>
<dbReference type="InterPro" id="IPR004839">
    <property type="entry name" value="Aminotransferase_I/II_large"/>
</dbReference>
<feature type="domain" description="Aminotransferase class I/classII large" evidence="4">
    <location>
        <begin position="33"/>
        <end position="388"/>
    </location>
</feature>
<dbReference type="NCBIfam" id="TIGR03538">
    <property type="entry name" value="DapC_gpp"/>
    <property type="match status" value="1"/>
</dbReference>
<gene>
    <name evidence="5" type="primary">dapC</name>
    <name evidence="5" type="ORF">SAMEA3906487_02776</name>
</gene>
<dbReference type="GO" id="GO:0030170">
    <property type="term" value="F:pyridoxal phosphate binding"/>
    <property type="evidence" value="ECO:0007669"/>
    <property type="project" value="InterPro"/>
</dbReference>
<proteinExistence type="predicted"/>
<evidence type="ECO:0000259" key="4">
    <source>
        <dbReference type="Pfam" id="PF00155"/>
    </source>
</evidence>
<dbReference type="eggNOG" id="COG0436">
    <property type="taxonomic scope" value="Bacteria"/>
</dbReference>